<gene>
    <name evidence="1" type="ORF">Q764_14270</name>
</gene>
<dbReference type="Proteomes" id="UP000030121">
    <property type="component" value="Unassembled WGS sequence"/>
</dbReference>
<sequence>MNKIVLIILFISNLVNCQELPKVIQQIEQQGYLYYKQTKNGPSILESDDFINLKKCASEAQLIDLTKHKNGQVKSLAFLVLASKKYNNLYDIILNQIKDTTTVTTQSGCIRRSSYTTDYFIDIVTEEYFVDLDFPKLSTEQKNTIEALLIADNNSKLSTRTSVIFALEPTSENYNLILSLVKQEKNYAAIYNLATYKKETDKKLIASFFNDEKAKYEAVRCTFIFHDDYFYPYLKKACKKIIRDYLVDEYGYSLFFKALAKYPKQETLKFFEKTLAERDYNEYRNEKISKYILIAISKYPDPVYNSLKESIKLSPETLEEVNKELLEKD</sequence>
<accession>A0A0A2LY88</accession>
<evidence type="ECO:0000313" key="1">
    <source>
        <dbReference type="EMBL" id="KGO84979.1"/>
    </source>
</evidence>
<dbReference type="RefSeq" id="WP_026981037.1">
    <property type="nucleotide sequence ID" value="NZ_AUCZ01000049.1"/>
</dbReference>
<dbReference type="eggNOG" id="ENOG5033DNN">
    <property type="taxonomic scope" value="Bacteria"/>
</dbReference>
<protein>
    <submittedName>
        <fullName evidence="1">Uncharacterized protein</fullName>
    </submittedName>
</protein>
<dbReference type="OrthoDB" id="834588at2"/>
<proteinExistence type="predicted"/>
<name>A0A0A2LY88_9FLAO</name>
<evidence type="ECO:0000313" key="2">
    <source>
        <dbReference type="Proteomes" id="UP000030121"/>
    </source>
</evidence>
<organism evidence="1 2">
    <name type="scientific">Flavobacterium suncheonense GH29-5 = DSM 17707</name>
    <dbReference type="NCBI Taxonomy" id="1121899"/>
    <lineage>
        <taxon>Bacteria</taxon>
        <taxon>Pseudomonadati</taxon>
        <taxon>Bacteroidota</taxon>
        <taxon>Flavobacteriia</taxon>
        <taxon>Flavobacteriales</taxon>
        <taxon>Flavobacteriaceae</taxon>
        <taxon>Flavobacterium</taxon>
    </lineage>
</organism>
<reference evidence="1 2" key="1">
    <citation type="submission" date="2013-09" db="EMBL/GenBank/DDBJ databases">
        <authorList>
            <person name="Zeng Z."/>
            <person name="Chen C."/>
        </authorList>
    </citation>
    <scope>NUCLEOTIDE SEQUENCE [LARGE SCALE GENOMIC DNA]</scope>
    <source>
        <strain evidence="1 2">GH29-5</strain>
    </source>
</reference>
<dbReference type="AlphaFoldDB" id="A0A0A2LY88"/>
<comment type="caution">
    <text evidence="1">The sequence shown here is derived from an EMBL/GenBank/DDBJ whole genome shotgun (WGS) entry which is preliminary data.</text>
</comment>
<dbReference type="EMBL" id="JRLW01000059">
    <property type="protein sequence ID" value="KGO84979.1"/>
    <property type="molecule type" value="Genomic_DNA"/>
</dbReference>
<keyword evidence="2" id="KW-1185">Reference proteome</keyword>